<reference evidence="1" key="2">
    <citation type="journal article" date="2015" name="Data Brief">
        <title>Shoot transcriptome of the giant reed, Arundo donax.</title>
        <authorList>
            <person name="Barrero R.A."/>
            <person name="Guerrero F.D."/>
            <person name="Moolhuijzen P."/>
            <person name="Goolsby J.A."/>
            <person name="Tidwell J."/>
            <person name="Bellgard S.E."/>
            <person name="Bellgard M.I."/>
        </authorList>
    </citation>
    <scope>NUCLEOTIDE SEQUENCE</scope>
    <source>
        <tissue evidence="1">Shoot tissue taken approximately 20 cm above the soil surface</tissue>
    </source>
</reference>
<reference evidence="1" key="1">
    <citation type="submission" date="2014-09" db="EMBL/GenBank/DDBJ databases">
        <authorList>
            <person name="Magalhaes I.L.F."/>
            <person name="Oliveira U."/>
            <person name="Santos F.R."/>
            <person name="Vidigal T.H.D.A."/>
            <person name="Brescovit A.D."/>
            <person name="Santos A.J."/>
        </authorList>
    </citation>
    <scope>NUCLEOTIDE SEQUENCE</scope>
    <source>
        <tissue evidence="1">Shoot tissue taken approximately 20 cm above the soil surface</tissue>
    </source>
</reference>
<dbReference type="EMBL" id="GBRH01255247">
    <property type="protein sequence ID" value="JAD42648.1"/>
    <property type="molecule type" value="Transcribed_RNA"/>
</dbReference>
<proteinExistence type="predicted"/>
<evidence type="ECO:0000313" key="1">
    <source>
        <dbReference type="EMBL" id="JAD42648.1"/>
    </source>
</evidence>
<sequence>MTRSMISFPSASGFSISSAHRSAMKNSAWISIGYPYTPILRSIMQQPSAQRRVGKVSKPSARHWFMMRRMPFWHMGVSARVTSPVDLV</sequence>
<accession>A0A0A8ZY65</accession>
<name>A0A0A8ZY65_ARUDO</name>
<organism evidence="1">
    <name type="scientific">Arundo donax</name>
    <name type="common">Giant reed</name>
    <name type="synonym">Donax arundinaceus</name>
    <dbReference type="NCBI Taxonomy" id="35708"/>
    <lineage>
        <taxon>Eukaryota</taxon>
        <taxon>Viridiplantae</taxon>
        <taxon>Streptophyta</taxon>
        <taxon>Embryophyta</taxon>
        <taxon>Tracheophyta</taxon>
        <taxon>Spermatophyta</taxon>
        <taxon>Magnoliopsida</taxon>
        <taxon>Liliopsida</taxon>
        <taxon>Poales</taxon>
        <taxon>Poaceae</taxon>
        <taxon>PACMAD clade</taxon>
        <taxon>Arundinoideae</taxon>
        <taxon>Arundineae</taxon>
        <taxon>Arundo</taxon>
    </lineage>
</organism>
<protein>
    <submittedName>
        <fullName evidence="1">Uncharacterized protein</fullName>
    </submittedName>
</protein>
<dbReference type="AlphaFoldDB" id="A0A0A8ZY65"/>